<dbReference type="Proteomes" id="UP000681967">
    <property type="component" value="Unassembled WGS sequence"/>
</dbReference>
<name>A0A8S3B940_9BILA</name>
<accession>A0A8S3B940</accession>
<dbReference type="Proteomes" id="UP000676336">
    <property type="component" value="Unassembled WGS sequence"/>
</dbReference>
<feature type="non-terminal residue" evidence="3">
    <location>
        <position position="1"/>
    </location>
</feature>
<gene>
    <name evidence="2" type="ORF">BYL167_LOCUS37452</name>
    <name evidence="3" type="ORF">SMN809_LOCUS46395</name>
</gene>
<feature type="compositionally biased region" description="Acidic residues" evidence="1">
    <location>
        <begin position="1"/>
        <end position="12"/>
    </location>
</feature>
<protein>
    <submittedName>
        <fullName evidence="3">Uncharacterized protein</fullName>
    </submittedName>
</protein>
<evidence type="ECO:0000313" key="3">
    <source>
        <dbReference type="EMBL" id="CAF4782194.1"/>
    </source>
</evidence>
<feature type="non-terminal residue" evidence="3">
    <location>
        <position position="47"/>
    </location>
</feature>
<proteinExistence type="predicted"/>
<dbReference type="EMBL" id="CAJOBH010084852">
    <property type="protein sequence ID" value="CAF4534812.1"/>
    <property type="molecule type" value="Genomic_DNA"/>
</dbReference>
<evidence type="ECO:0000313" key="4">
    <source>
        <dbReference type="Proteomes" id="UP000676336"/>
    </source>
</evidence>
<reference evidence="3" key="1">
    <citation type="submission" date="2021-02" db="EMBL/GenBank/DDBJ databases">
        <authorList>
            <person name="Nowell W R."/>
        </authorList>
    </citation>
    <scope>NUCLEOTIDE SEQUENCE</scope>
</reference>
<evidence type="ECO:0000313" key="2">
    <source>
        <dbReference type="EMBL" id="CAF4534812.1"/>
    </source>
</evidence>
<feature type="region of interest" description="Disordered" evidence="1">
    <location>
        <begin position="1"/>
        <end position="20"/>
    </location>
</feature>
<comment type="caution">
    <text evidence="3">The sequence shown here is derived from an EMBL/GenBank/DDBJ whole genome shotgun (WGS) entry which is preliminary data.</text>
</comment>
<dbReference type="EMBL" id="CAJOBI010144251">
    <property type="protein sequence ID" value="CAF4782194.1"/>
    <property type="molecule type" value="Genomic_DNA"/>
</dbReference>
<organism evidence="3 4">
    <name type="scientific">Rotaria magnacalcarata</name>
    <dbReference type="NCBI Taxonomy" id="392030"/>
    <lineage>
        <taxon>Eukaryota</taxon>
        <taxon>Metazoa</taxon>
        <taxon>Spiralia</taxon>
        <taxon>Gnathifera</taxon>
        <taxon>Rotifera</taxon>
        <taxon>Eurotatoria</taxon>
        <taxon>Bdelloidea</taxon>
        <taxon>Philodinida</taxon>
        <taxon>Philodinidae</taxon>
        <taxon>Rotaria</taxon>
    </lineage>
</organism>
<dbReference type="AlphaFoldDB" id="A0A8S3B940"/>
<sequence length="47" mass="5479">VGDPSKEDDDEDGNKKKEPFYLKEPKRALTAFFEREGAELTYDVEDR</sequence>
<evidence type="ECO:0000256" key="1">
    <source>
        <dbReference type="SAM" id="MobiDB-lite"/>
    </source>
</evidence>